<reference evidence="5" key="1">
    <citation type="submission" date="2022-08" db="EMBL/GenBank/DDBJ databases">
        <authorList>
            <consortium name="DOE Joint Genome Institute"/>
            <person name="Min B."/>
            <person name="Riley R."/>
            <person name="Sierra-Patev S."/>
            <person name="Naranjo-Ortiz M."/>
            <person name="Looney B."/>
            <person name="Konkel Z."/>
            <person name="Slot J.C."/>
            <person name="Sakamoto Y."/>
            <person name="Steenwyk J.L."/>
            <person name="Rokas A."/>
            <person name="Carro J."/>
            <person name="Camarero S."/>
            <person name="Ferreira P."/>
            <person name="Molpeceres G."/>
            <person name="Ruiz-Duenas F.J."/>
            <person name="Serrano A."/>
            <person name="Henrissat B."/>
            <person name="Drula E."/>
            <person name="Hughes K.W."/>
            <person name="Mata J.L."/>
            <person name="Ishikawa N.K."/>
            <person name="Vargas-Isla R."/>
            <person name="Ushijima S."/>
            <person name="Smith C.A."/>
            <person name="Ahrendt S."/>
            <person name="Andreopoulos W."/>
            <person name="He G."/>
            <person name="Labutti K."/>
            <person name="Lipzen A."/>
            <person name="Ng V."/>
            <person name="Sandor L."/>
            <person name="Barry K."/>
            <person name="Martinez A.T."/>
            <person name="Xiao Y."/>
            <person name="Gibbons J.G."/>
            <person name="Terashima K."/>
            <person name="Hibbett D.S."/>
            <person name="Grigoriev I.V."/>
        </authorList>
    </citation>
    <scope>NUCLEOTIDE SEQUENCE</scope>
    <source>
        <strain evidence="5">TFB10827</strain>
    </source>
</reference>
<comment type="caution">
    <text evidence="5">The sequence shown here is derived from an EMBL/GenBank/DDBJ whole genome shotgun (WGS) entry which is preliminary data.</text>
</comment>
<feature type="domain" description="YVC1 N-terminal linker helical" evidence="3">
    <location>
        <begin position="30"/>
        <end position="115"/>
    </location>
</feature>
<keyword evidence="6" id="KW-1185">Reference proteome</keyword>
<dbReference type="InterPro" id="IPR056336">
    <property type="entry name" value="YVC1_C"/>
</dbReference>
<feature type="transmembrane region" description="Helical" evidence="2">
    <location>
        <begin position="314"/>
        <end position="333"/>
    </location>
</feature>
<feature type="compositionally biased region" description="Low complexity" evidence="1">
    <location>
        <begin position="16"/>
        <end position="27"/>
    </location>
</feature>
<dbReference type="PANTHER" id="PTHR35859">
    <property type="entry name" value="NONSELECTIVE CATION CHANNEL PROTEIN"/>
    <property type="match status" value="1"/>
</dbReference>
<dbReference type="InterPro" id="IPR052971">
    <property type="entry name" value="TRP_calcium_channel"/>
</dbReference>
<name>A0ABQ8QGL7_9AGAR</name>
<feature type="transmembrane region" description="Helical" evidence="2">
    <location>
        <begin position="394"/>
        <end position="414"/>
    </location>
</feature>
<dbReference type="Pfam" id="PF23317">
    <property type="entry name" value="YVC1_C"/>
    <property type="match status" value="1"/>
</dbReference>
<keyword evidence="2" id="KW-0472">Membrane</keyword>
<feature type="transmembrane region" description="Helical" evidence="2">
    <location>
        <begin position="284"/>
        <end position="302"/>
    </location>
</feature>
<sequence length="655" mass="73856">MSDGFSAELGSSGSILPPTKTTKPSPQTLTKLVKRLRALTLKLLPVEVDPKAINEPTSRIITPQVISAYRAAAGDFDEALPYCLLRARAEFMWDADHNAADYDENFGRGRLSSVLKALSTLISVTTFTLPLHEAIACEVLARRIIHSNPPERLAAVMATRYTHIQIDGDESDPASALEMAIDSHCTIFLSSSESQDVVNSLWKGDLIQKMNEKFNVDYVSYSESQTGSFWSHVNPSRLCVPRYQNFFRIVVWLFFLVVYSQAVRQPVERLADPSYTNTMDAWEVILYVIALSTLVEDMNRLFKLLRFVTWRAFSFWNIVASLTNSLLLAAFILRMVGLHDNTDYSATLRLNSFQLIILIFWWVGYRMRLITVFDGYKYVGMMQICVARMLQESSIFFALLSILALGFGQAMYALDAADGTTEAPSGVVNALVQALLQSPDFSRYASSPSGLTMYYLWNVVTVIVLLNVLISLFASAYQDVVDDAEAQYLAFFAGKTVGMIRAPDSYVYPAPFNLIETFLVSPFEYWFSEKRYAKLNRIIMSVLFFIPLTVIAFYETVFTRQENDWMTNWLHGDNEGDNAYPESRDPEVDGSDADTGLRISKVPFTELVKVFPNTAQSSEALMLEEIRGLRKQLDMVMRKIEVNGKNGGGKEEEED</sequence>
<feature type="region of interest" description="Disordered" evidence="1">
    <location>
        <begin position="1"/>
        <end position="27"/>
    </location>
</feature>
<keyword evidence="2" id="KW-0812">Transmembrane</keyword>
<feature type="transmembrane region" description="Helical" evidence="2">
    <location>
        <begin position="454"/>
        <end position="474"/>
    </location>
</feature>
<dbReference type="Proteomes" id="UP001163828">
    <property type="component" value="Unassembled WGS sequence"/>
</dbReference>
<feature type="domain" description="YVC1 N-terminal linker helical" evidence="3">
    <location>
        <begin position="133"/>
        <end position="233"/>
    </location>
</feature>
<evidence type="ECO:0000259" key="4">
    <source>
        <dbReference type="Pfam" id="PF23317"/>
    </source>
</evidence>
<keyword evidence="2" id="KW-1133">Transmembrane helix</keyword>
<proteinExistence type="predicted"/>
<dbReference type="EMBL" id="MU790576">
    <property type="protein sequence ID" value="KAJ3997676.1"/>
    <property type="molecule type" value="Genomic_DNA"/>
</dbReference>
<evidence type="ECO:0000313" key="6">
    <source>
        <dbReference type="Proteomes" id="UP001163828"/>
    </source>
</evidence>
<feature type="transmembrane region" description="Helical" evidence="2">
    <location>
        <begin position="246"/>
        <end position="264"/>
    </location>
</feature>
<evidence type="ECO:0000313" key="5">
    <source>
        <dbReference type="EMBL" id="KAJ3997676.1"/>
    </source>
</evidence>
<feature type="domain" description="Calcium channel YVC1-like C-terminal transmembrane" evidence="4">
    <location>
        <begin position="281"/>
        <end position="557"/>
    </location>
</feature>
<protein>
    <recommendedName>
        <fullName evidence="7">Calcium activated cation channel</fullName>
    </recommendedName>
</protein>
<feature type="transmembrane region" description="Helical" evidence="2">
    <location>
        <begin position="353"/>
        <end position="373"/>
    </location>
</feature>
<feature type="transmembrane region" description="Helical" evidence="2">
    <location>
        <begin position="535"/>
        <end position="554"/>
    </location>
</feature>
<dbReference type="PANTHER" id="PTHR35859:SF4">
    <property type="entry name" value="MEMBRANE CHANNEL PROTEIN, PUTATIVE (AFU_ORTHOLOGUE AFUA_6G11300)-RELATED"/>
    <property type="match status" value="1"/>
</dbReference>
<evidence type="ECO:0008006" key="7">
    <source>
        <dbReference type="Google" id="ProtNLM"/>
    </source>
</evidence>
<dbReference type="Pfam" id="PF23190">
    <property type="entry name" value="LHD_TRPY1"/>
    <property type="match status" value="2"/>
</dbReference>
<accession>A0ABQ8QGL7</accession>
<gene>
    <name evidence="5" type="ORF">F5050DRAFT_1806592</name>
</gene>
<evidence type="ECO:0000256" key="1">
    <source>
        <dbReference type="SAM" id="MobiDB-lite"/>
    </source>
</evidence>
<evidence type="ECO:0000256" key="2">
    <source>
        <dbReference type="SAM" id="Phobius"/>
    </source>
</evidence>
<organism evidence="5 6">
    <name type="scientific">Lentinula boryana</name>
    <dbReference type="NCBI Taxonomy" id="40481"/>
    <lineage>
        <taxon>Eukaryota</taxon>
        <taxon>Fungi</taxon>
        <taxon>Dikarya</taxon>
        <taxon>Basidiomycota</taxon>
        <taxon>Agaricomycotina</taxon>
        <taxon>Agaricomycetes</taxon>
        <taxon>Agaricomycetidae</taxon>
        <taxon>Agaricales</taxon>
        <taxon>Marasmiineae</taxon>
        <taxon>Omphalotaceae</taxon>
        <taxon>Lentinula</taxon>
    </lineage>
</organism>
<evidence type="ECO:0000259" key="3">
    <source>
        <dbReference type="Pfam" id="PF23190"/>
    </source>
</evidence>
<dbReference type="InterPro" id="IPR056337">
    <property type="entry name" value="LHD_YVC1"/>
</dbReference>